<dbReference type="EMBL" id="CP113520">
    <property type="protein sequence ID" value="WAJ31243.1"/>
    <property type="molecule type" value="Genomic_DNA"/>
</dbReference>
<keyword evidence="2" id="KW-1185">Reference proteome</keyword>
<proteinExistence type="predicted"/>
<dbReference type="Proteomes" id="UP001163223">
    <property type="component" value="Chromosome"/>
</dbReference>
<name>A0ACD4NWY4_9HYPH</name>
<evidence type="ECO:0000313" key="2">
    <source>
        <dbReference type="Proteomes" id="UP001163223"/>
    </source>
</evidence>
<gene>
    <name evidence="1" type="ORF">OXU80_14005</name>
</gene>
<reference evidence="1" key="1">
    <citation type="submission" date="2022-11" db="EMBL/GenBank/DDBJ databases">
        <title>beta-Carotene-producing bacterium, Jeongeuplla avenae sp. nov., alleviates the salt stress of Arabidopsis seedlings.</title>
        <authorList>
            <person name="Jiang L."/>
            <person name="Lee J."/>
        </authorList>
    </citation>
    <scope>NUCLEOTIDE SEQUENCE</scope>
    <source>
        <strain evidence="1">DY_R2A_6</strain>
    </source>
</reference>
<sequence>MRSLLLGLSLAAVAAAGGGGYWLGLGRPDLAVLAATLPFLADDIVSSPAPTTAAAAGTDASAEPPDVAAAAGPVAYYRDPDGKPFYSAGPTRTADGRDYVPVPVGSDGTAAAPEPANTATAAEAAARKVLYYRNPMGLPDTSPVPKKDSMGMDYIPVYNGPEEDAGIVRISPGRVQRTGVRTEVVERRSVSRPLRVPGVVELDERRISVVTTRADAFVEEVADVTTGGAVGKGAPLARLYSPEMAAAGAQLVIELKSGAPKAGGGARLRLENLDVPEAAIREIERTGKVPRSMVWTAPQDGVVLERSAVRGMMAKAGDVLFRLADISTVWVVADVPESQVADVRLGSAAAIIPTSRPGTTLEGVVDLVYPQVAAATRSVRVRIAVDNRDGLLLPGMYADVAIDGGSAAPVVAVPNEAILDSGSRRVVIFDRGEGRFEPRAVEVGTRGELFTEIAEGVAEGDRVVVGANFLIDAESNLKAALATLAAPAGEGEVRP</sequence>
<accession>A0ACD4NWY4</accession>
<evidence type="ECO:0000313" key="1">
    <source>
        <dbReference type="EMBL" id="WAJ31243.1"/>
    </source>
</evidence>
<protein>
    <submittedName>
        <fullName evidence="1">Efflux RND transporter periplasmic adaptor subunit</fullName>
    </submittedName>
</protein>
<organism evidence="1 2">
    <name type="scientific">Antarcticirhabdus aurantiaca</name>
    <dbReference type="NCBI Taxonomy" id="2606717"/>
    <lineage>
        <taxon>Bacteria</taxon>
        <taxon>Pseudomonadati</taxon>
        <taxon>Pseudomonadota</taxon>
        <taxon>Alphaproteobacteria</taxon>
        <taxon>Hyphomicrobiales</taxon>
        <taxon>Aurantimonadaceae</taxon>
        <taxon>Antarcticirhabdus</taxon>
    </lineage>
</organism>